<comment type="similarity">
    <text evidence="1">Belongs to the bacterial ribosomal protein bL28 family.</text>
</comment>
<reference evidence="5" key="1">
    <citation type="submission" date="2017-09" db="EMBL/GenBank/DDBJ databases">
        <title>Depth-based differentiation of microbial function through sediment-hosted aquifers and enrichment of novel symbionts in the deep terrestrial subsurface.</title>
        <authorList>
            <person name="Probst A.J."/>
            <person name="Ladd B."/>
            <person name="Jarett J.K."/>
            <person name="Geller-Mcgrath D.E."/>
            <person name="Sieber C.M.K."/>
            <person name="Emerson J.B."/>
            <person name="Anantharaman K."/>
            <person name="Thomas B.C."/>
            <person name="Malmstrom R."/>
            <person name="Stieglmeier M."/>
            <person name="Klingl A."/>
            <person name="Woyke T."/>
            <person name="Ryan C.M."/>
            <person name="Banfield J.F."/>
        </authorList>
    </citation>
    <scope>NUCLEOTIDE SEQUENCE [LARGE SCALE GENOMIC DNA]</scope>
</reference>
<dbReference type="Gene3D" id="2.30.170.40">
    <property type="entry name" value="Ribosomal protein L28/L24"/>
    <property type="match status" value="1"/>
</dbReference>
<dbReference type="InterPro" id="IPR034704">
    <property type="entry name" value="Ribosomal_bL28/bL31-like_sf"/>
</dbReference>
<dbReference type="SUPFAM" id="SSF143800">
    <property type="entry name" value="L28p-like"/>
    <property type="match status" value="1"/>
</dbReference>
<gene>
    <name evidence="4" type="ORF">COT50_03420</name>
</gene>
<evidence type="ECO:0000313" key="5">
    <source>
        <dbReference type="Proteomes" id="UP000231252"/>
    </source>
</evidence>
<dbReference type="GO" id="GO:0003735">
    <property type="term" value="F:structural constituent of ribosome"/>
    <property type="evidence" value="ECO:0007669"/>
    <property type="project" value="InterPro"/>
</dbReference>
<dbReference type="EMBL" id="PEYU01000076">
    <property type="protein sequence ID" value="PIS22151.1"/>
    <property type="molecule type" value="Genomic_DNA"/>
</dbReference>
<dbReference type="AlphaFoldDB" id="A0A2H0XBB1"/>
<dbReference type="Pfam" id="PF00830">
    <property type="entry name" value="Ribosomal_L28"/>
    <property type="match status" value="1"/>
</dbReference>
<sequence length="76" mass="8670">MSRMCEICGKGRLRGKLVPRLIGRRVSRRSIHVQQVNLREKHLDLGGRIVKVKLCTTCLSLYNKSNKKPAESKVLL</sequence>
<keyword evidence="3" id="KW-0687">Ribonucleoprotein</keyword>
<keyword evidence="2 4" id="KW-0689">Ribosomal protein</keyword>
<name>A0A2H0XBB1_UNCKA</name>
<comment type="caution">
    <text evidence="4">The sequence shown here is derived from an EMBL/GenBank/DDBJ whole genome shotgun (WGS) entry which is preliminary data.</text>
</comment>
<dbReference type="GO" id="GO:0005840">
    <property type="term" value="C:ribosome"/>
    <property type="evidence" value="ECO:0007669"/>
    <property type="project" value="UniProtKB-KW"/>
</dbReference>
<organism evidence="4 5">
    <name type="scientific">candidate division WWE3 bacterium CG08_land_8_20_14_0_20_41_10</name>
    <dbReference type="NCBI Taxonomy" id="1975085"/>
    <lineage>
        <taxon>Bacteria</taxon>
        <taxon>Katanobacteria</taxon>
    </lineage>
</organism>
<dbReference type="GO" id="GO:1990904">
    <property type="term" value="C:ribonucleoprotein complex"/>
    <property type="evidence" value="ECO:0007669"/>
    <property type="project" value="UniProtKB-KW"/>
</dbReference>
<protein>
    <submittedName>
        <fullName evidence="4">50S ribosomal protein L28</fullName>
    </submittedName>
</protein>
<dbReference type="InterPro" id="IPR026569">
    <property type="entry name" value="Ribosomal_bL28"/>
</dbReference>
<proteinExistence type="inferred from homology"/>
<dbReference type="InterPro" id="IPR037147">
    <property type="entry name" value="Ribosomal_bL28_sf"/>
</dbReference>
<evidence type="ECO:0000256" key="3">
    <source>
        <dbReference type="ARBA" id="ARBA00023274"/>
    </source>
</evidence>
<accession>A0A2H0XBB1</accession>
<evidence type="ECO:0000256" key="1">
    <source>
        <dbReference type="ARBA" id="ARBA00008760"/>
    </source>
</evidence>
<evidence type="ECO:0000256" key="2">
    <source>
        <dbReference type="ARBA" id="ARBA00022980"/>
    </source>
</evidence>
<evidence type="ECO:0000313" key="4">
    <source>
        <dbReference type="EMBL" id="PIS22151.1"/>
    </source>
</evidence>
<dbReference type="Proteomes" id="UP000231252">
    <property type="component" value="Unassembled WGS sequence"/>
</dbReference>